<feature type="compositionally biased region" description="Low complexity" evidence="6">
    <location>
        <begin position="197"/>
        <end position="215"/>
    </location>
</feature>
<comment type="cofactor">
    <cofactor evidence="1">
        <name>FAD</name>
        <dbReference type="ChEBI" id="CHEBI:57692"/>
    </cofactor>
</comment>
<dbReference type="InterPro" id="IPR016164">
    <property type="entry name" value="FAD-linked_Oxase-like_C"/>
</dbReference>
<dbReference type="InterPro" id="IPR016170">
    <property type="entry name" value="Cytok_DH_C_sf"/>
</dbReference>
<keyword evidence="5" id="KW-0560">Oxidoreductase</keyword>
<dbReference type="Gramene" id="OB04G26170.1">
    <property type="protein sequence ID" value="OB04G26170.1"/>
    <property type="gene ID" value="OB04G26170"/>
</dbReference>
<dbReference type="GO" id="GO:0009690">
    <property type="term" value="P:cytokinin metabolic process"/>
    <property type="evidence" value="ECO:0007669"/>
    <property type="project" value="InterPro"/>
</dbReference>
<dbReference type="EnsemblPlants" id="OB04G26170.1">
    <property type="protein sequence ID" value="OB04G26170.1"/>
    <property type="gene ID" value="OB04G26170"/>
</dbReference>
<feature type="domain" description="Cytokinin dehydrogenase 1 FAD/cytokinin binding" evidence="7">
    <location>
        <begin position="3"/>
        <end position="190"/>
    </location>
</feature>
<evidence type="ECO:0000256" key="4">
    <source>
        <dbReference type="ARBA" id="ARBA00022827"/>
    </source>
</evidence>
<organism evidence="8">
    <name type="scientific">Oryza brachyantha</name>
    <name type="common">malo sina</name>
    <dbReference type="NCBI Taxonomy" id="4533"/>
    <lineage>
        <taxon>Eukaryota</taxon>
        <taxon>Viridiplantae</taxon>
        <taxon>Streptophyta</taxon>
        <taxon>Embryophyta</taxon>
        <taxon>Tracheophyta</taxon>
        <taxon>Spermatophyta</taxon>
        <taxon>Magnoliopsida</taxon>
        <taxon>Liliopsida</taxon>
        <taxon>Poales</taxon>
        <taxon>Poaceae</taxon>
        <taxon>BOP clade</taxon>
        <taxon>Oryzoideae</taxon>
        <taxon>Oryzeae</taxon>
        <taxon>Oryzinae</taxon>
        <taxon>Oryza</taxon>
    </lineage>
</organism>
<dbReference type="OMA" id="SNAEHAM"/>
<protein>
    <recommendedName>
        <fullName evidence="7">Cytokinin dehydrogenase 1 FAD/cytokinin binding domain-containing protein</fullName>
    </recommendedName>
</protein>
<sequence>MPEQVDYVEGFMVLNERALHSSSIAFPAQLNFSPDFGSMGRKKVYYCIEFAVHDSQKDSSNAEHAMELVSEKLSYLRPHMYSVDVSYFDFLNRVRMEEESLRSRGLWDVPHPWLNVFVPKHGITRFKDLLMDAISADDFEGPILVYPLLADKWDRNTSAVVPATPDGVMYIFGVLRSTDPARCGRACVESSRRRRAGATTSAPAGAGSRPARPGSTRCTCSARARAFSQGRIPRGGAMRCDGDAAGAGDGANRWSRLLPLT</sequence>
<dbReference type="Proteomes" id="UP000006038">
    <property type="component" value="Chromosome 4"/>
</dbReference>
<evidence type="ECO:0000256" key="6">
    <source>
        <dbReference type="SAM" id="MobiDB-lite"/>
    </source>
</evidence>
<dbReference type="SUPFAM" id="SSF55103">
    <property type="entry name" value="FAD-linked oxidases, C-terminal domain"/>
    <property type="match status" value="1"/>
</dbReference>
<dbReference type="eggNOG" id="KOG1231">
    <property type="taxonomic scope" value="Eukaryota"/>
</dbReference>
<keyword evidence="4" id="KW-0274">FAD</keyword>
<dbReference type="InterPro" id="IPR050432">
    <property type="entry name" value="FAD-linked_Oxidoreductases_BP"/>
</dbReference>
<comment type="similarity">
    <text evidence="2">Belongs to the oxygen-dependent FAD-linked oxidoreductase family.</text>
</comment>
<evidence type="ECO:0000256" key="3">
    <source>
        <dbReference type="ARBA" id="ARBA00022630"/>
    </source>
</evidence>
<evidence type="ECO:0000313" key="8">
    <source>
        <dbReference type="EnsemblPlants" id="OB04G26170.1"/>
    </source>
</evidence>
<evidence type="ECO:0000259" key="7">
    <source>
        <dbReference type="Pfam" id="PF09265"/>
    </source>
</evidence>
<evidence type="ECO:0000256" key="2">
    <source>
        <dbReference type="ARBA" id="ARBA00005466"/>
    </source>
</evidence>
<keyword evidence="3" id="KW-0285">Flavoprotein</keyword>
<reference evidence="8" key="2">
    <citation type="submission" date="2013-04" db="UniProtKB">
        <authorList>
            <consortium name="EnsemblPlants"/>
        </authorList>
    </citation>
    <scope>IDENTIFICATION</scope>
</reference>
<dbReference type="GO" id="GO:0050660">
    <property type="term" value="F:flavin adenine dinucleotide binding"/>
    <property type="evidence" value="ECO:0007669"/>
    <property type="project" value="InterPro"/>
</dbReference>
<evidence type="ECO:0000256" key="5">
    <source>
        <dbReference type="ARBA" id="ARBA00023002"/>
    </source>
</evidence>
<dbReference type="PANTHER" id="PTHR13878">
    <property type="entry name" value="GULONOLACTONE OXIDASE"/>
    <property type="match status" value="1"/>
</dbReference>
<dbReference type="Gene3D" id="3.40.462.10">
    <property type="entry name" value="FAD-linked oxidases, C-terminal domain"/>
    <property type="match status" value="1"/>
</dbReference>
<feature type="region of interest" description="Disordered" evidence="6">
    <location>
        <begin position="194"/>
        <end position="217"/>
    </location>
</feature>
<evidence type="ECO:0000256" key="1">
    <source>
        <dbReference type="ARBA" id="ARBA00001974"/>
    </source>
</evidence>
<dbReference type="PANTHER" id="PTHR13878:SF59">
    <property type="entry name" value="CYTOKININ DEHYDROGENASE 8"/>
    <property type="match status" value="1"/>
</dbReference>
<dbReference type="GO" id="GO:0019139">
    <property type="term" value="F:cytokinin dehydrogenase activity"/>
    <property type="evidence" value="ECO:0007669"/>
    <property type="project" value="InterPro"/>
</dbReference>
<keyword evidence="9" id="KW-1185">Reference proteome</keyword>
<dbReference type="Pfam" id="PF09265">
    <property type="entry name" value="Cytokin-bind"/>
    <property type="match status" value="1"/>
</dbReference>
<name>J3LZP2_ORYBR</name>
<dbReference type="HOGENOM" id="CLU_1067006_0_0_1"/>
<proteinExistence type="inferred from homology"/>
<reference evidence="8" key="1">
    <citation type="journal article" date="2013" name="Nat. Commun.">
        <title>Whole-genome sequencing of Oryza brachyantha reveals mechanisms underlying Oryza genome evolution.</title>
        <authorList>
            <person name="Chen J."/>
            <person name="Huang Q."/>
            <person name="Gao D."/>
            <person name="Wang J."/>
            <person name="Lang Y."/>
            <person name="Liu T."/>
            <person name="Li B."/>
            <person name="Bai Z."/>
            <person name="Luis Goicoechea J."/>
            <person name="Liang C."/>
            <person name="Chen C."/>
            <person name="Zhang W."/>
            <person name="Sun S."/>
            <person name="Liao Y."/>
            <person name="Zhang X."/>
            <person name="Yang L."/>
            <person name="Song C."/>
            <person name="Wang M."/>
            <person name="Shi J."/>
            <person name="Liu G."/>
            <person name="Liu J."/>
            <person name="Zhou H."/>
            <person name="Zhou W."/>
            <person name="Yu Q."/>
            <person name="An N."/>
            <person name="Chen Y."/>
            <person name="Cai Q."/>
            <person name="Wang B."/>
            <person name="Liu B."/>
            <person name="Min J."/>
            <person name="Huang Y."/>
            <person name="Wu H."/>
            <person name="Li Z."/>
            <person name="Zhang Y."/>
            <person name="Yin Y."/>
            <person name="Song W."/>
            <person name="Jiang J."/>
            <person name="Jackson S.A."/>
            <person name="Wing R.A."/>
            <person name="Wang J."/>
            <person name="Chen M."/>
        </authorList>
    </citation>
    <scope>NUCLEOTIDE SEQUENCE [LARGE SCALE GENOMIC DNA]</scope>
    <source>
        <strain evidence="8">cv. IRGC 101232</strain>
    </source>
</reference>
<evidence type="ECO:0000313" key="9">
    <source>
        <dbReference type="Proteomes" id="UP000006038"/>
    </source>
</evidence>
<accession>J3LZP2</accession>
<dbReference type="InterPro" id="IPR015345">
    <property type="entry name" value="Cytokinin_DH_FAD/cytokin-bd"/>
</dbReference>
<dbReference type="STRING" id="4533.J3LZP2"/>
<dbReference type="AlphaFoldDB" id="J3LZP2"/>